<dbReference type="Proteomes" id="UP000516260">
    <property type="component" value="Chromosome 7"/>
</dbReference>
<sequence length="131" mass="14412">MSEKLIPHGHSYPCVRAVRAGHTHGHRGKWVLSRVECQLGRKSKMRCRTGACMCGCGHETGDFACPGGDSTLLYAATAGLKRRLMTRGAGNIRRLLARLCPDEHSALLYLPALLSVSLHRPCQSRGWTMEN</sequence>
<evidence type="ECO:0000313" key="1">
    <source>
        <dbReference type="EMBL" id="TNM87016.1"/>
    </source>
</evidence>
<comment type="caution">
    <text evidence="1">The sequence shown here is derived from an EMBL/GenBank/DDBJ whole genome shotgun (WGS) entry which is preliminary data.</text>
</comment>
<accession>A0A4Z2B5W7</accession>
<proteinExistence type="predicted"/>
<keyword evidence="2" id="KW-1185">Reference proteome</keyword>
<reference evidence="1 2" key="1">
    <citation type="submission" date="2019-04" db="EMBL/GenBank/DDBJ databases">
        <title>The sequence and de novo assembly of Takifugu bimaculatus genome using PacBio and Hi-C technologies.</title>
        <authorList>
            <person name="Xu P."/>
            <person name="Liu B."/>
            <person name="Zhou Z."/>
        </authorList>
    </citation>
    <scope>NUCLEOTIDE SEQUENCE [LARGE SCALE GENOMIC DNA]</scope>
    <source>
        <strain evidence="1">TB-2018</strain>
        <tissue evidence="1">Muscle</tissue>
    </source>
</reference>
<name>A0A4Z2B5W7_9TELE</name>
<organism evidence="1 2">
    <name type="scientific">Takifugu bimaculatus</name>
    <dbReference type="NCBI Taxonomy" id="433685"/>
    <lineage>
        <taxon>Eukaryota</taxon>
        <taxon>Metazoa</taxon>
        <taxon>Chordata</taxon>
        <taxon>Craniata</taxon>
        <taxon>Vertebrata</taxon>
        <taxon>Euteleostomi</taxon>
        <taxon>Actinopterygii</taxon>
        <taxon>Neopterygii</taxon>
        <taxon>Teleostei</taxon>
        <taxon>Neoteleostei</taxon>
        <taxon>Acanthomorphata</taxon>
        <taxon>Eupercaria</taxon>
        <taxon>Tetraodontiformes</taxon>
        <taxon>Tetradontoidea</taxon>
        <taxon>Tetraodontidae</taxon>
        <taxon>Takifugu</taxon>
    </lineage>
</organism>
<evidence type="ECO:0000313" key="2">
    <source>
        <dbReference type="Proteomes" id="UP000516260"/>
    </source>
</evidence>
<gene>
    <name evidence="1" type="ORF">fugu_007246</name>
</gene>
<dbReference type="EMBL" id="SWLE01000020">
    <property type="protein sequence ID" value="TNM87016.1"/>
    <property type="molecule type" value="Genomic_DNA"/>
</dbReference>
<protein>
    <submittedName>
        <fullName evidence="1">Uncharacterized protein</fullName>
    </submittedName>
</protein>
<dbReference type="AlphaFoldDB" id="A0A4Z2B5W7"/>